<evidence type="ECO:0000259" key="1">
    <source>
        <dbReference type="Pfam" id="PF08434"/>
    </source>
</evidence>
<dbReference type="Proteomes" id="UP000828390">
    <property type="component" value="Unassembled WGS sequence"/>
</dbReference>
<dbReference type="EMBL" id="JAIWYP010000006">
    <property type="protein sequence ID" value="KAH3815291.1"/>
    <property type="molecule type" value="Genomic_DNA"/>
</dbReference>
<evidence type="ECO:0000313" key="3">
    <source>
        <dbReference type="Proteomes" id="UP000828390"/>
    </source>
</evidence>
<protein>
    <recommendedName>
        <fullName evidence="1">Calcium-activated chloride channel N-terminal domain-containing protein</fullName>
    </recommendedName>
</protein>
<keyword evidence="3" id="KW-1185">Reference proteome</keyword>
<proteinExistence type="predicted"/>
<dbReference type="AlphaFoldDB" id="A0A9D4GGX1"/>
<dbReference type="InterPro" id="IPR013642">
    <property type="entry name" value="CLCA_N"/>
</dbReference>
<reference evidence="2" key="1">
    <citation type="journal article" date="2019" name="bioRxiv">
        <title>The Genome of the Zebra Mussel, Dreissena polymorpha: A Resource for Invasive Species Research.</title>
        <authorList>
            <person name="McCartney M.A."/>
            <person name="Auch B."/>
            <person name="Kono T."/>
            <person name="Mallez S."/>
            <person name="Zhang Y."/>
            <person name="Obille A."/>
            <person name="Becker A."/>
            <person name="Abrahante J.E."/>
            <person name="Garbe J."/>
            <person name="Badalamenti J.P."/>
            <person name="Herman A."/>
            <person name="Mangelson H."/>
            <person name="Liachko I."/>
            <person name="Sullivan S."/>
            <person name="Sone E.D."/>
            <person name="Koren S."/>
            <person name="Silverstein K.A.T."/>
            <person name="Beckman K.B."/>
            <person name="Gohl D.M."/>
        </authorList>
    </citation>
    <scope>NUCLEOTIDE SEQUENCE</scope>
    <source>
        <strain evidence="2">Duluth1</strain>
        <tissue evidence="2">Whole animal</tissue>
    </source>
</reference>
<name>A0A9D4GGX1_DREPO</name>
<gene>
    <name evidence="2" type="ORF">DPMN_143813</name>
</gene>
<organism evidence="2 3">
    <name type="scientific">Dreissena polymorpha</name>
    <name type="common">Zebra mussel</name>
    <name type="synonym">Mytilus polymorpha</name>
    <dbReference type="NCBI Taxonomy" id="45954"/>
    <lineage>
        <taxon>Eukaryota</taxon>
        <taxon>Metazoa</taxon>
        <taxon>Spiralia</taxon>
        <taxon>Lophotrochozoa</taxon>
        <taxon>Mollusca</taxon>
        <taxon>Bivalvia</taxon>
        <taxon>Autobranchia</taxon>
        <taxon>Heteroconchia</taxon>
        <taxon>Euheterodonta</taxon>
        <taxon>Imparidentia</taxon>
        <taxon>Neoheterodontei</taxon>
        <taxon>Myida</taxon>
        <taxon>Dreissenoidea</taxon>
        <taxon>Dreissenidae</taxon>
        <taxon>Dreissena</taxon>
    </lineage>
</organism>
<reference evidence="2" key="2">
    <citation type="submission" date="2020-11" db="EMBL/GenBank/DDBJ databases">
        <authorList>
            <person name="McCartney M.A."/>
            <person name="Auch B."/>
            <person name="Kono T."/>
            <person name="Mallez S."/>
            <person name="Becker A."/>
            <person name="Gohl D.M."/>
            <person name="Silverstein K.A.T."/>
            <person name="Koren S."/>
            <person name="Bechman K.B."/>
            <person name="Herman A."/>
            <person name="Abrahante J.E."/>
            <person name="Garbe J."/>
        </authorList>
    </citation>
    <scope>NUCLEOTIDE SEQUENCE</scope>
    <source>
        <strain evidence="2">Duluth1</strain>
        <tissue evidence="2">Whole animal</tissue>
    </source>
</reference>
<accession>A0A9D4GGX1</accession>
<dbReference type="Pfam" id="PF08434">
    <property type="entry name" value="CLCA"/>
    <property type="match status" value="1"/>
</dbReference>
<sequence length="164" mass="19499">MIIQKEWTNITYTKPIPSINLKNFILVDEGQNKNQFVKSKECSKEGLYMYLPPYYLLKEEETDFRRKDKVIVHEWGQLRWGLFSEYHPFRDEKFYLDVGRWKPTVCTEHIQGLVCIGKLCSNEGHICYPNDGGRRMPYSFNLCPFREKTANASIMGYQYCKLFL</sequence>
<evidence type="ECO:0000313" key="2">
    <source>
        <dbReference type="EMBL" id="KAH3815291.1"/>
    </source>
</evidence>
<feature type="domain" description="Calcium-activated chloride channel N-terminal" evidence="1">
    <location>
        <begin position="29"/>
        <end position="158"/>
    </location>
</feature>
<comment type="caution">
    <text evidence="2">The sequence shown here is derived from an EMBL/GenBank/DDBJ whole genome shotgun (WGS) entry which is preliminary data.</text>
</comment>